<gene>
    <name evidence="1" type="ORF">BRAPAZ1V2_A01P22600.2</name>
</gene>
<name>A0A8D9GXV3_BRACM</name>
<organism evidence="1 2">
    <name type="scientific">Brassica campestris</name>
    <name type="common">Field mustard</name>
    <dbReference type="NCBI Taxonomy" id="3711"/>
    <lineage>
        <taxon>Eukaryota</taxon>
        <taxon>Viridiplantae</taxon>
        <taxon>Streptophyta</taxon>
        <taxon>Embryophyta</taxon>
        <taxon>Tracheophyta</taxon>
        <taxon>Spermatophyta</taxon>
        <taxon>Magnoliopsida</taxon>
        <taxon>eudicotyledons</taxon>
        <taxon>Gunneridae</taxon>
        <taxon>Pentapetalae</taxon>
        <taxon>rosids</taxon>
        <taxon>malvids</taxon>
        <taxon>Brassicales</taxon>
        <taxon>Brassicaceae</taxon>
        <taxon>Brassiceae</taxon>
        <taxon>Brassica</taxon>
    </lineage>
</organism>
<dbReference type="Gramene" id="A01p22600.2_BraZ1">
    <property type="protein sequence ID" value="A01p22600.2_BraZ1.CDS.1"/>
    <property type="gene ID" value="A01g22600.2_BraZ1"/>
</dbReference>
<evidence type="ECO:0000313" key="1">
    <source>
        <dbReference type="EMBL" id="CAG7888184.1"/>
    </source>
</evidence>
<dbReference type="AlphaFoldDB" id="A0A8D9GXV3"/>
<dbReference type="Proteomes" id="UP000694005">
    <property type="component" value="Chromosome A01"/>
</dbReference>
<protein>
    <submittedName>
        <fullName evidence="1">Uncharacterized protein</fullName>
    </submittedName>
</protein>
<reference evidence="1 2" key="1">
    <citation type="submission" date="2021-07" db="EMBL/GenBank/DDBJ databases">
        <authorList>
            <consortium name="Genoscope - CEA"/>
            <person name="William W."/>
        </authorList>
    </citation>
    <scope>NUCLEOTIDE SEQUENCE [LARGE SCALE GENOMIC DNA]</scope>
</reference>
<proteinExistence type="predicted"/>
<dbReference type="EMBL" id="LS974617">
    <property type="protein sequence ID" value="CAG7888184.1"/>
    <property type="molecule type" value="Genomic_DNA"/>
</dbReference>
<sequence length="45" mass="4973">MLFLLIMCGILSAISVFLSVNEMSLFVKICGVLFLVSGRCFKLSE</sequence>
<evidence type="ECO:0000313" key="2">
    <source>
        <dbReference type="Proteomes" id="UP000694005"/>
    </source>
</evidence>
<accession>A0A8D9GXV3</accession>